<gene>
    <name evidence="1" type="ORF">US50_C0013G0010</name>
</gene>
<comment type="caution">
    <text evidence="1">The sequence shown here is derived from an EMBL/GenBank/DDBJ whole genome shotgun (WGS) entry which is preliminary data.</text>
</comment>
<evidence type="ECO:0000313" key="1">
    <source>
        <dbReference type="EMBL" id="KKQ35496.1"/>
    </source>
</evidence>
<evidence type="ECO:0008006" key="3">
    <source>
        <dbReference type="Google" id="ProtNLM"/>
    </source>
</evidence>
<name>A0A0G0K4C7_9BACT</name>
<sequence length="77" mass="8532">MRILEVIPIAKGLPFESLSYFSLRDVPIGTIVTVSIRKKIVDALVISSEDISASKGSIKASDFKLKKIKIFEYNLSC</sequence>
<organism evidence="1 2">
    <name type="scientific">Candidatus Nomurabacteria bacterium GW2011_GWB1_37_5</name>
    <dbReference type="NCBI Taxonomy" id="1618742"/>
    <lineage>
        <taxon>Bacteria</taxon>
        <taxon>Candidatus Nomuraibacteriota</taxon>
    </lineage>
</organism>
<protein>
    <recommendedName>
        <fullName evidence="3">Primosomal protein N' 3' DNA-binding domain-containing protein</fullName>
    </recommendedName>
</protein>
<dbReference type="Proteomes" id="UP000033876">
    <property type="component" value="Unassembled WGS sequence"/>
</dbReference>
<dbReference type="EMBL" id="LBTF01000013">
    <property type="protein sequence ID" value="KKQ35496.1"/>
    <property type="molecule type" value="Genomic_DNA"/>
</dbReference>
<evidence type="ECO:0000313" key="2">
    <source>
        <dbReference type="Proteomes" id="UP000033876"/>
    </source>
</evidence>
<accession>A0A0G0K4C7</accession>
<reference evidence="1 2" key="1">
    <citation type="journal article" date="2015" name="Nature">
        <title>rRNA introns, odd ribosomes, and small enigmatic genomes across a large radiation of phyla.</title>
        <authorList>
            <person name="Brown C.T."/>
            <person name="Hug L.A."/>
            <person name="Thomas B.C."/>
            <person name="Sharon I."/>
            <person name="Castelle C.J."/>
            <person name="Singh A."/>
            <person name="Wilkins M.J."/>
            <person name="Williams K.H."/>
            <person name="Banfield J.F."/>
        </authorList>
    </citation>
    <scope>NUCLEOTIDE SEQUENCE [LARGE SCALE GENOMIC DNA]</scope>
</reference>
<proteinExistence type="predicted"/>
<dbReference type="AlphaFoldDB" id="A0A0G0K4C7"/>